<keyword evidence="5 13" id="KW-0949">S-adenosyl-L-methionine</keyword>
<dbReference type="PANTHER" id="PTHR43020">
    <property type="entry name" value="CDK5 REGULATORY SUBUNIT-ASSOCIATED PROTEIN 1"/>
    <property type="match status" value="1"/>
</dbReference>
<feature type="binding site" evidence="13">
    <location>
        <position position="85"/>
    </location>
    <ligand>
        <name>[4Fe-4S] cluster</name>
        <dbReference type="ChEBI" id="CHEBI:49883"/>
        <label>1</label>
    </ligand>
</feature>
<dbReference type="InterPro" id="IPR007197">
    <property type="entry name" value="rSAM"/>
</dbReference>
<name>A0A850T742_9BACT</name>
<accession>A0A850T742</accession>
<dbReference type="GO" id="GO:0005829">
    <property type="term" value="C:cytosol"/>
    <property type="evidence" value="ECO:0007669"/>
    <property type="project" value="TreeGrafter"/>
</dbReference>
<evidence type="ECO:0000256" key="13">
    <source>
        <dbReference type="HAMAP-Rule" id="MF_01864"/>
    </source>
</evidence>
<dbReference type="SFLD" id="SFLDS00029">
    <property type="entry name" value="Radical_SAM"/>
    <property type="match status" value="1"/>
</dbReference>
<evidence type="ECO:0000313" key="17">
    <source>
        <dbReference type="EMBL" id="NWH04835.1"/>
    </source>
</evidence>
<dbReference type="SFLD" id="SFLDF00273">
    <property type="entry name" value="(dimethylallyl)adenosine_tRNA"/>
    <property type="match status" value="1"/>
</dbReference>
<keyword evidence="2 13" id="KW-0004">4Fe-4S</keyword>
<dbReference type="GO" id="GO:0051539">
    <property type="term" value="F:4 iron, 4 sulfur cluster binding"/>
    <property type="evidence" value="ECO:0007669"/>
    <property type="project" value="UniProtKB-UniRule"/>
</dbReference>
<comment type="similarity">
    <text evidence="13">Belongs to the methylthiotransferase family. MiaB subfamily.</text>
</comment>
<comment type="subunit">
    <text evidence="13">Monomer.</text>
</comment>
<evidence type="ECO:0000256" key="8">
    <source>
        <dbReference type="ARBA" id="ARBA00023014"/>
    </source>
</evidence>
<keyword evidence="7 13" id="KW-0408">Iron</keyword>
<evidence type="ECO:0000256" key="9">
    <source>
        <dbReference type="ARBA" id="ARBA00033765"/>
    </source>
</evidence>
<evidence type="ECO:0000259" key="14">
    <source>
        <dbReference type="PROSITE" id="PS50926"/>
    </source>
</evidence>
<organism evidence="17 18">
    <name type="scientific">Desulfobacter latus</name>
    <dbReference type="NCBI Taxonomy" id="2292"/>
    <lineage>
        <taxon>Bacteria</taxon>
        <taxon>Pseudomonadati</taxon>
        <taxon>Thermodesulfobacteriota</taxon>
        <taxon>Desulfobacteria</taxon>
        <taxon>Desulfobacterales</taxon>
        <taxon>Desulfobacteraceae</taxon>
        <taxon>Desulfobacter</taxon>
    </lineage>
</organism>
<dbReference type="SFLD" id="SFLDG01061">
    <property type="entry name" value="methylthiotransferase"/>
    <property type="match status" value="1"/>
</dbReference>
<dbReference type="InterPro" id="IPR020612">
    <property type="entry name" value="Methylthiotransferase_CS"/>
</dbReference>
<feature type="binding site" evidence="13">
    <location>
        <position position="51"/>
    </location>
    <ligand>
        <name>[4Fe-4S] cluster</name>
        <dbReference type="ChEBI" id="CHEBI:49883"/>
        <label>1</label>
    </ligand>
</feature>
<feature type="binding site" evidence="13">
    <location>
        <position position="15"/>
    </location>
    <ligand>
        <name>[4Fe-4S] cluster</name>
        <dbReference type="ChEBI" id="CHEBI:49883"/>
        <label>1</label>
    </ligand>
</feature>
<protein>
    <recommendedName>
        <fullName evidence="10 13">tRNA-2-methylthio-N(6)-dimethylallyladenosine synthase</fullName>
        <ecNumber evidence="9 13">2.8.4.3</ecNumber>
    </recommendedName>
    <alternativeName>
        <fullName evidence="12 13">(Dimethylallyl)adenosine tRNA methylthiotransferase MiaB</fullName>
    </alternativeName>
    <alternativeName>
        <fullName evidence="11 13">tRNA-i(6)A37 methylthiotransferase</fullName>
    </alternativeName>
</protein>
<dbReference type="SFLD" id="SFLDG01082">
    <property type="entry name" value="B12-binding_domain_containing"/>
    <property type="match status" value="1"/>
</dbReference>
<evidence type="ECO:0000256" key="2">
    <source>
        <dbReference type="ARBA" id="ARBA00022485"/>
    </source>
</evidence>
<dbReference type="Gene3D" id="3.40.50.12160">
    <property type="entry name" value="Methylthiotransferase, N-terminal domain"/>
    <property type="match status" value="1"/>
</dbReference>
<evidence type="ECO:0000256" key="4">
    <source>
        <dbReference type="ARBA" id="ARBA00022679"/>
    </source>
</evidence>
<feature type="domain" description="Radical SAM core" evidence="16">
    <location>
        <begin position="147"/>
        <end position="376"/>
    </location>
</feature>
<dbReference type="SMART" id="SM00729">
    <property type="entry name" value="Elp3"/>
    <property type="match status" value="1"/>
</dbReference>
<dbReference type="InterPro" id="IPR005839">
    <property type="entry name" value="Methylthiotransferase"/>
</dbReference>
<dbReference type="PROSITE" id="PS51449">
    <property type="entry name" value="MTTASE_N"/>
    <property type="match status" value="1"/>
</dbReference>
<keyword evidence="8 13" id="KW-0411">Iron-sulfur</keyword>
<reference evidence="17 18" key="1">
    <citation type="submission" date="2020-06" db="EMBL/GenBank/DDBJ databases">
        <title>High-quality draft genome of sulfate reducer Desulfobacter latus type strain AcrS2 isolated from marine sediment.</title>
        <authorList>
            <person name="Hoppe M."/>
            <person name="Larsen C.K."/>
            <person name="Marshall I.P.G."/>
            <person name="Schramm A."/>
            <person name="Marietou A.G."/>
        </authorList>
    </citation>
    <scope>NUCLEOTIDE SEQUENCE [LARGE SCALE GENOMIC DNA]</scope>
    <source>
        <strain evidence="17 18">AcRS2</strain>
    </source>
</reference>
<dbReference type="Gene3D" id="3.80.30.20">
    <property type="entry name" value="tm_1862 like domain"/>
    <property type="match status" value="1"/>
</dbReference>
<feature type="binding site" evidence="13">
    <location>
        <position position="161"/>
    </location>
    <ligand>
        <name>[4Fe-4S] cluster</name>
        <dbReference type="ChEBI" id="CHEBI:49883"/>
        <label>2</label>
        <note>4Fe-4S-S-AdoMet</note>
    </ligand>
</feature>
<dbReference type="PANTHER" id="PTHR43020:SF2">
    <property type="entry name" value="MITOCHONDRIAL TRNA METHYLTHIOTRANSFERASE CDK5RAP1"/>
    <property type="match status" value="1"/>
</dbReference>
<dbReference type="NCBIfam" id="TIGR00089">
    <property type="entry name" value="MiaB/RimO family radical SAM methylthiotransferase"/>
    <property type="match status" value="1"/>
</dbReference>
<dbReference type="NCBIfam" id="TIGR01574">
    <property type="entry name" value="miaB-methiolase"/>
    <property type="match status" value="1"/>
</dbReference>
<feature type="binding site" evidence="13">
    <location>
        <position position="168"/>
    </location>
    <ligand>
        <name>[4Fe-4S] cluster</name>
        <dbReference type="ChEBI" id="CHEBI:49883"/>
        <label>2</label>
        <note>4Fe-4S-S-AdoMet</note>
    </ligand>
</feature>
<evidence type="ECO:0000256" key="3">
    <source>
        <dbReference type="ARBA" id="ARBA00022490"/>
    </source>
</evidence>
<dbReference type="FunFam" id="3.40.50.12160:FF:000003">
    <property type="entry name" value="CDK5 regulatory subunit-associated protein 1"/>
    <property type="match status" value="1"/>
</dbReference>
<dbReference type="Pfam" id="PF00919">
    <property type="entry name" value="UPF0004"/>
    <property type="match status" value="1"/>
</dbReference>
<evidence type="ECO:0000259" key="15">
    <source>
        <dbReference type="PROSITE" id="PS51449"/>
    </source>
</evidence>
<comment type="cofactor">
    <cofactor evidence="13">
        <name>[4Fe-4S] cluster</name>
        <dbReference type="ChEBI" id="CHEBI:49883"/>
    </cofactor>
    <text evidence="13">Binds 2 [4Fe-4S] clusters. One cluster is coordinated with 3 cysteines and an exchangeable S-adenosyl-L-methionine.</text>
</comment>
<dbReference type="AlphaFoldDB" id="A0A850T742"/>
<dbReference type="InterPro" id="IPR038135">
    <property type="entry name" value="Methylthiotransferase_N_sf"/>
</dbReference>
<dbReference type="PROSITE" id="PS50926">
    <property type="entry name" value="TRAM"/>
    <property type="match status" value="1"/>
</dbReference>
<dbReference type="InterPro" id="IPR002792">
    <property type="entry name" value="TRAM_dom"/>
</dbReference>
<dbReference type="EMBL" id="JACADJ010000018">
    <property type="protein sequence ID" value="NWH04835.1"/>
    <property type="molecule type" value="Genomic_DNA"/>
</dbReference>
<evidence type="ECO:0000313" key="18">
    <source>
        <dbReference type="Proteomes" id="UP000553343"/>
    </source>
</evidence>
<evidence type="ECO:0000256" key="10">
    <source>
        <dbReference type="ARBA" id="ARBA00068570"/>
    </source>
</evidence>
<dbReference type="SUPFAM" id="SSF102114">
    <property type="entry name" value="Radical SAM enzymes"/>
    <property type="match status" value="1"/>
</dbReference>
<keyword evidence="3 13" id="KW-0963">Cytoplasm</keyword>
<dbReference type="PROSITE" id="PS51918">
    <property type="entry name" value="RADICAL_SAM"/>
    <property type="match status" value="1"/>
</dbReference>
<proteinExistence type="inferred from homology"/>
<dbReference type="InterPro" id="IPR023404">
    <property type="entry name" value="rSAM_horseshoe"/>
</dbReference>
<comment type="subcellular location">
    <subcellularLocation>
        <location evidence="13">Cytoplasm</location>
    </subcellularLocation>
</comment>
<keyword evidence="18" id="KW-1185">Reference proteome</keyword>
<dbReference type="InterPro" id="IPR006638">
    <property type="entry name" value="Elp3/MiaA/NifB-like_rSAM"/>
</dbReference>
<dbReference type="FunFam" id="3.80.30.20:FF:000001">
    <property type="entry name" value="tRNA-2-methylthio-N(6)-dimethylallyladenosine synthase 2"/>
    <property type="match status" value="1"/>
</dbReference>
<keyword evidence="4 13" id="KW-0808">Transferase</keyword>
<gene>
    <name evidence="13 17" type="primary">miaB</name>
    <name evidence="17" type="ORF">HXW94_07525</name>
</gene>
<dbReference type="RefSeq" id="WP_178366287.1">
    <property type="nucleotide sequence ID" value="NZ_JACADJ010000018.1"/>
</dbReference>
<dbReference type="InterPro" id="IPR058240">
    <property type="entry name" value="rSAM_sf"/>
</dbReference>
<evidence type="ECO:0000256" key="1">
    <source>
        <dbReference type="ARBA" id="ARBA00003234"/>
    </source>
</evidence>
<dbReference type="PROSITE" id="PS01278">
    <property type="entry name" value="MTTASE_RADICAL"/>
    <property type="match status" value="1"/>
</dbReference>
<evidence type="ECO:0000259" key="16">
    <source>
        <dbReference type="PROSITE" id="PS51918"/>
    </source>
</evidence>
<evidence type="ECO:0000256" key="5">
    <source>
        <dbReference type="ARBA" id="ARBA00022691"/>
    </source>
</evidence>
<dbReference type="GO" id="GO:0035597">
    <property type="term" value="F:tRNA-2-methylthio-N(6)-dimethylallyladenosine(37) synthase activity"/>
    <property type="evidence" value="ECO:0007669"/>
    <property type="project" value="UniProtKB-EC"/>
</dbReference>
<evidence type="ECO:0000256" key="7">
    <source>
        <dbReference type="ARBA" id="ARBA00023004"/>
    </source>
</evidence>
<keyword evidence="13" id="KW-0819">tRNA processing</keyword>
<dbReference type="CDD" id="cd01335">
    <property type="entry name" value="Radical_SAM"/>
    <property type="match status" value="1"/>
</dbReference>
<evidence type="ECO:0000256" key="12">
    <source>
        <dbReference type="ARBA" id="ARBA00081141"/>
    </source>
</evidence>
<dbReference type="EC" id="2.8.4.3" evidence="9 13"/>
<evidence type="ECO:0000256" key="11">
    <source>
        <dbReference type="ARBA" id="ARBA00080698"/>
    </source>
</evidence>
<keyword evidence="6 13" id="KW-0479">Metal-binding</keyword>
<feature type="domain" description="MTTase N-terminal" evidence="15">
    <location>
        <begin position="6"/>
        <end position="122"/>
    </location>
</feature>
<evidence type="ECO:0000256" key="6">
    <source>
        <dbReference type="ARBA" id="ARBA00022723"/>
    </source>
</evidence>
<feature type="binding site" evidence="13">
    <location>
        <position position="165"/>
    </location>
    <ligand>
        <name>[4Fe-4S] cluster</name>
        <dbReference type="ChEBI" id="CHEBI:49883"/>
        <label>2</label>
        <note>4Fe-4S-S-AdoMet</note>
    </ligand>
</feature>
<dbReference type="HAMAP" id="MF_01864">
    <property type="entry name" value="tRNA_metthiotr_MiaB"/>
    <property type="match status" value="1"/>
</dbReference>
<sequence length="454" mass="50516">MSQDKPKAYVNTIGCQMNVYDSQILAGLLQNAGYEQTHDPDLADLVLCNTCAIRHKAQEKAYSFLGRFAGTRIKGKRPLTIMAGCVAQKEKEKAFARLPHLDLVLGTQAFGRFETHVKALIAGETRIVDTAPSENIFEGFPKDALAVKIQVSRFVTIMQGCENFCTYCVVPYVRGKERSRNPHAIVEEIEGLAGSGVREITLLGQNVNSYAGNNGQVSFADLLYLVSRVDGIDRIRFATSHPKDLSMDLIRAMKDIDKVCNHLHLPVQSGSSEILKRMNRKYDRDTYLKRISALRQACPDIALSTDIIVGFPGETISDFQQTMDLLETVEFDAVFAFAYSARSFTPAAKFSNQLDEQTKRDRLNTLLDFQEKITEKKNKAFVGKKVTVLVEGDSPKPRDGFVKKNKNTRQMFGRSGANKIVHFASDQAAGGDLVTLQIINAYPHSLWGEVCESD</sequence>
<dbReference type="Proteomes" id="UP000553343">
    <property type="component" value="Unassembled WGS sequence"/>
</dbReference>
<comment type="catalytic activity">
    <reaction evidence="13">
        <text>N(6)-dimethylallyladenosine(37) in tRNA + (sulfur carrier)-SH + AH2 + 2 S-adenosyl-L-methionine = 2-methylsulfanyl-N(6)-dimethylallyladenosine(37) in tRNA + (sulfur carrier)-H + 5'-deoxyadenosine + L-methionine + A + S-adenosyl-L-homocysteine + 2 H(+)</text>
        <dbReference type="Rhea" id="RHEA:37067"/>
        <dbReference type="Rhea" id="RHEA-COMP:10375"/>
        <dbReference type="Rhea" id="RHEA-COMP:10376"/>
        <dbReference type="Rhea" id="RHEA-COMP:14737"/>
        <dbReference type="Rhea" id="RHEA-COMP:14739"/>
        <dbReference type="ChEBI" id="CHEBI:13193"/>
        <dbReference type="ChEBI" id="CHEBI:15378"/>
        <dbReference type="ChEBI" id="CHEBI:17319"/>
        <dbReference type="ChEBI" id="CHEBI:17499"/>
        <dbReference type="ChEBI" id="CHEBI:29917"/>
        <dbReference type="ChEBI" id="CHEBI:57844"/>
        <dbReference type="ChEBI" id="CHEBI:57856"/>
        <dbReference type="ChEBI" id="CHEBI:59789"/>
        <dbReference type="ChEBI" id="CHEBI:64428"/>
        <dbReference type="ChEBI" id="CHEBI:74415"/>
        <dbReference type="ChEBI" id="CHEBI:74417"/>
        <dbReference type="EC" id="2.8.4.3"/>
    </reaction>
</comment>
<dbReference type="InterPro" id="IPR013848">
    <property type="entry name" value="Methylthiotransferase_N"/>
</dbReference>
<dbReference type="GO" id="GO:0046872">
    <property type="term" value="F:metal ion binding"/>
    <property type="evidence" value="ECO:0007669"/>
    <property type="project" value="UniProtKB-KW"/>
</dbReference>
<comment type="function">
    <text evidence="1 13">Catalyzes the methylthiolation of N6-(dimethylallyl)adenosine (i(6)A), leading to the formation of 2-methylthio-N6-(dimethylallyl)adenosine (ms(2)i(6)A) at position 37 in tRNAs that read codons beginning with uridine.</text>
</comment>
<dbReference type="InterPro" id="IPR006463">
    <property type="entry name" value="MiaB_methiolase"/>
</dbReference>
<comment type="caution">
    <text evidence="17">The sequence shown here is derived from an EMBL/GenBank/DDBJ whole genome shotgun (WGS) entry which is preliminary data.</text>
</comment>
<dbReference type="Pfam" id="PF04055">
    <property type="entry name" value="Radical_SAM"/>
    <property type="match status" value="1"/>
</dbReference>
<feature type="domain" description="TRAM" evidence="14">
    <location>
        <begin position="379"/>
        <end position="452"/>
    </location>
</feature>